<dbReference type="AlphaFoldDB" id="A0A1J5SYW2"/>
<organism evidence="2">
    <name type="scientific">mine drainage metagenome</name>
    <dbReference type="NCBI Taxonomy" id="410659"/>
    <lineage>
        <taxon>unclassified sequences</taxon>
        <taxon>metagenomes</taxon>
        <taxon>ecological metagenomes</taxon>
    </lineage>
</organism>
<keyword evidence="1" id="KW-0812">Transmembrane</keyword>
<keyword evidence="1" id="KW-1133">Transmembrane helix</keyword>
<comment type="caution">
    <text evidence="2">The sequence shown here is derived from an EMBL/GenBank/DDBJ whole genome shotgun (WGS) entry which is preliminary data.</text>
</comment>
<feature type="transmembrane region" description="Helical" evidence="1">
    <location>
        <begin position="6"/>
        <end position="27"/>
    </location>
</feature>
<evidence type="ECO:0000256" key="1">
    <source>
        <dbReference type="SAM" id="Phobius"/>
    </source>
</evidence>
<keyword evidence="1" id="KW-0472">Membrane</keyword>
<dbReference type="EMBL" id="MLJW01000013">
    <property type="protein sequence ID" value="OIR13786.1"/>
    <property type="molecule type" value="Genomic_DNA"/>
</dbReference>
<evidence type="ECO:0000313" key="2">
    <source>
        <dbReference type="EMBL" id="OIR13786.1"/>
    </source>
</evidence>
<name>A0A1J5SYW2_9ZZZZ</name>
<accession>A0A1J5SYW2</accession>
<gene>
    <name evidence="2" type="ORF">GALL_49210</name>
</gene>
<protein>
    <submittedName>
        <fullName evidence="2">Uncharacterized protein</fullName>
    </submittedName>
</protein>
<proteinExistence type="predicted"/>
<sequence>MNPMAQAFGIGTLLGIALFFILARFGLIDKLLASMERWFR</sequence>
<reference evidence="2" key="1">
    <citation type="submission" date="2016-10" db="EMBL/GenBank/DDBJ databases">
        <title>Sequence of Gallionella enrichment culture.</title>
        <authorList>
            <person name="Poehlein A."/>
            <person name="Muehling M."/>
            <person name="Daniel R."/>
        </authorList>
    </citation>
    <scope>NUCLEOTIDE SEQUENCE</scope>
</reference>